<accession>Q2SDD6</accession>
<proteinExistence type="predicted"/>
<dbReference type="Proteomes" id="UP000000238">
    <property type="component" value="Chromosome"/>
</dbReference>
<name>Q2SDD6_HAHCH</name>
<evidence type="ECO:0000313" key="1">
    <source>
        <dbReference type="EMBL" id="ABC31338.1"/>
    </source>
</evidence>
<organism evidence="1 2">
    <name type="scientific">Hahella chejuensis (strain KCTC 2396)</name>
    <dbReference type="NCBI Taxonomy" id="349521"/>
    <lineage>
        <taxon>Bacteria</taxon>
        <taxon>Pseudomonadati</taxon>
        <taxon>Pseudomonadota</taxon>
        <taxon>Gammaproteobacteria</taxon>
        <taxon>Oceanospirillales</taxon>
        <taxon>Hahellaceae</taxon>
        <taxon>Hahella</taxon>
    </lineage>
</organism>
<keyword evidence="2" id="KW-1185">Reference proteome</keyword>
<dbReference type="KEGG" id="hch:HCH_04639"/>
<dbReference type="EMBL" id="CP000155">
    <property type="protein sequence ID" value="ABC31338.1"/>
    <property type="molecule type" value="Genomic_DNA"/>
</dbReference>
<dbReference type="OrthoDB" id="9934441at2"/>
<sequence length="103" mass="11060">MKVYIDAPLVAVALFCAVAASIAFERMPISDDKHFQSVQDKAPTLNPLIGQDSVSGAPTGVQPGLRPVALSTDYLRYPPLISDEAILELWAQNKRTSAPLIAP</sequence>
<gene>
    <name evidence="1" type="ordered locus">HCH_04639</name>
</gene>
<evidence type="ECO:0000313" key="2">
    <source>
        <dbReference type="Proteomes" id="UP000000238"/>
    </source>
</evidence>
<dbReference type="AlphaFoldDB" id="Q2SDD6"/>
<dbReference type="RefSeq" id="WP_011398403.1">
    <property type="nucleotide sequence ID" value="NC_007645.1"/>
</dbReference>
<dbReference type="HOGENOM" id="CLU_2259832_0_0_6"/>
<reference evidence="1 2" key="1">
    <citation type="journal article" date="2005" name="Nucleic Acids Res.">
        <title>Genomic blueprint of Hahella chejuensis, a marine microbe producing an algicidal agent.</title>
        <authorList>
            <person name="Jeong H."/>
            <person name="Yim J.H."/>
            <person name="Lee C."/>
            <person name="Choi S.-H."/>
            <person name="Park Y.K."/>
            <person name="Yoon S.H."/>
            <person name="Hur C.-G."/>
            <person name="Kang H.-Y."/>
            <person name="Kim D."/>
            <person name="Lee H.H."/>
            <person name="Park K.H."/>
            <person name="Park S.-H."/>
            <person name="Park H.-S."/>
            <person name="Lee H.K."/>
            <person name="Oh T.K."/>
            <person name="Kim J.F."/>
        </authorList>
    </citation>
    <scope>NUCLEOTIDE SEQUENCE [LARGE SCALE GENOMIC DNA]</scope>
    <source>
        <strain evidence="1 2">KCTC 2396</strain>
    </source>
</reference>
<protein>
    <submittedName>
        <fullName evidence="1">Uncharacterized protein</fullName>
    </submittedName>
</protein>